<feature type="chain" id="PRO_5020876457" evidence="1">
    <location>
        <begin position="24"/>
        <end position="275"/>
    </location>
</feature>
<dbReference type="KEGG" id="rpod:E0E05_12665"/>
<accession>A0A4P6V3R1</accession>
<dbReference type="OrthoDB" id="186379at2"/>
<feature type="signal peptide" evidence="1">
    <location>
        <begin position="1"/>
        <end position="23"/>
    </location>
</feature>
<dbReference type="AlphaFoldDB" id="A0A4P6V3R1"/>
<dbReference type="Proteomes" id="UP000293719">
    <property type="component" value="Chromosome"/>
</dbReference>
<name>A0A4P6V3R1_9HYPH</name>
<organism evidence="3 4">
    <name type="scientific">Roseitalea porphyridii</name>
    <dbReference type="NCBI Taxonomy" id="1852022"/>
    <lineage>
        <taxon>Bacteria</taxon>
        <taxon>Pseudomonadati</taxon>
        <taxon>Pseudomonadota</taxon>
        <taxon>Alphaproteobacteria</taxon>
        <taxon>Hyphomicrobiales</taxon>
        <taxon>Ahrensiaceae</taxon>
        <taxon>Roseitalea</taxon>
    </lineage>
</organism>
<sequence>MPAFSRLLGALFIALLAALPANADDKRFLLATTTSTENSGLLDAIIPQFTEATGIAIDVVAVGTGQALEMGRRGDAAAILVHDRIGEERFVEEGYGTDRRDVMYNDFVIIGPEADPAGLGDAADTAEAFTLIAGTQSVFVSRGDDSGTHRKELRLWDEAGLDAAGFGGWYREAGAGMGQTIITTTQMDGYTMTDRATWVKFNRKEGHRIIFEEDPPLFNPYSSIVVTNTVIPAEESDWATAWHEWLTSEEGREAIRSYRVDGQQLFFIAGDGKQG</sequence>
<dbReference type="Pfam" id="PF12849">
    <property type="entry name" value="PBP_like_2"/>
    <property type="match status" value="1"/>
</dbReference>
<keyword evidence="1" id="KW-0732">Signal</keyword>
<dbReference type="EMBL" id="CP036532">
    <property type="protein sequence ID" value="QBK31379.1"/>
    <property type="molecule type" value="Genomic_DNA"/>
</dbReference>
<protein>
    <submittedName>
        <fullName evidence="3">Sulfate transporter</fullName>
    </submittedName>
</protein>
<dbReference type="Gene3D" id="3.40.190.10">
    <property type="entry name" value="Periplasmic binding protein-like II"/>
    <property type="match status" value="2"/>
</dbReference>
<dbReference type="SUPFAM" id="SSF53850">
    <property type="entry name" value="Periplasmic binding protein-like II"/>
    <property type="match status" value="1"/>
</dbReference>
<gene>
    <name evidence="3" type="ORF">E0E05_12665</name>
</gene>
<dbReference type="InterPro" id="IPR024370">
    <property type="entry name" value="PBP_domain"/>
</dbReference>
<dbReference type="PANTHER" id="PTHR37945:SF1">
    <property type="entry name" value="EXTRACELLULAR TUNGSTATE BINDING PROTEIN"/>
    <property type="match status" value="1"/>
</dbReference>
<evidence type="ECO:0000313" key="3">
    <source>
        <dbReference type="EMBL" id="QBK31379.1"/>
    </source>
</evidence>
<evidence type="ECO:0000259" key="2">
    <source>
        <dbReference type="Pfam" id="PF12849"/>
    </source>
</evidence>
<keyword evidence="4" id="KW-1185">Reference proteome</keyword>
<evidence type="ECO:0000313" key="4">
    <source>
        <dbReference type="Proteomes" id="UP000293719"/>
    </source>
</evidence>
<dbReference type="RefSeq" id="WP_131617043.1">
    <property type="nucleotide sequence ID" value="NZ_CP036532.1"/>
</dbReference>
<evidence type="ECO:0000256" key="1">
    <source>
        <dbReference type="SAM" id="SignalP"/>
    </source>
</evidence>
<feature type="domain" description="PBP" evidence="2">
    <location>
        <begin position="25"/>
        <end position="250"/>
    </location>
</feature>
<dbReference type="PANTHER" id="PTHR37945">
    <property type="entry name" value="EXTRACELLULAR TUNGSTATE BINDING PROTEIN"/>
    <property type="match status" value="1"/>
</dbReference>
<dbReference type="InterPro" id="IPR052738">
    <property type="entry name" value="ABC-Tungstate_binding"/>
</dbReference>
<dbReference type="GeneID" id="90768153"/>
<proteinExistence type="predicted"/>
<reference evidence="3 4" key="1">
    <citation type="journal article" date="2017" name="Int. J. Syst. Evol. Microbiol.">
        <title>Roseitalea porphyridii gen. nov., sp. nov., isolated from a red alga, and reclassification of Hoeflea suaedae Chung et al. 2013 as Pseudohoeflea suaedae gen. nov., comb. nov.</title>
        <authorList>
            <person name="Hyeon J.W."/>
            <person name="Jeong S.E."/>
            <person name="Baek K."/>
            <person name="Jeon C.O."/>
        </authorList>
    </citation>
    <scope>NUCLEOTIDE SEQUENCE [LARGE SCALE GENOMIC DNA]</scope>
    <source>
        <strain evidence="3 4">MA7-20</strain>
    </source>
</reference>